<dbReference type="Pfam" id="PF01476">
    <property type="entry name" value="LysM"/>
    <property type="match status" value="1"/>
</dbReference>
<dbReference type="Proteomes" id="UP000010797">
    <property type="component" value="Chromosome"/>
</dbReference>
<accession>L0FCW2</accession>
<name>L0FCW2_DESDL</name>
<dbReference type="CDD" id="cd12797">
    <property type="entry name" value="M23_peptidase"/>
    <property type="match status" value="1"/>
</dbReference>
<dbReference type="GO" id="GO:0004222">
    <property type="term" value="F:metalloendopeptidase activity"/>
    <property type="evidence" value="ECO:0007669"/>
    <property type="project" value="TreeGrafter"/>
</dbReference>
<dbReference type="InterPro" id="IPR050570">
    <property type="entry name" value="Cell_wall_metabolism_enzyme"/>
</dbReference>
<evidence type="ECO:0000313" key="3">
    <source>
        <dbReference type="EMBL" id="AGA70845.1"/>
    </source>
</evidence>
<dbReference type="PANTHER" id="PTHR21666:SF270">
    <property type="entry name" value="MUREIN HYDROLASE ACTIVATOR ENVC"/>
    <property type="match status" value="1"/>
</dbReference>
<dbReference type="OrthoDB" id="9814460at2"/>
<dbReference type="Gene3D" id="2.70.70.10">
    <property type="entry name" value="Glucose Permease (Domain IIA)"/>
    <property type="match status" value="1"/>
</dbReference>
<dbReference type="eggNOG" id="COG0739">
    <property type="taxonomic scope" value="Bacteria"/>
</dbReference>
<dbReference type="STRING" id="871963.Desdi_3459"/>
<evidence type="ECO:0000259" key="2">
    <source>
        <dbReference type="Pfam" id="PF01551"/>
    </source>
</evidence>
<dbReference type="InterPro" id="IPR016047">
    <property type="entry name" value="M23ase_b-sheet_dom"/>
</dbReference>
<dbReference type="HOGENOM" id="CLU_029425_3_3_9"/>
<gene>
    <name evidence="3" type="ordered locus">Desdi_3459</name>
</gene>
<dbReference type="AlphaFoldDB" id="L0FCW2"/>
<evidence type="ECO:0000313" key="4">
    <source>
        <dbReference type="Proteomes" id="UP000010797"/>
    </source>
</evidence>
<keyword evidence="4" id="KW-1185">Reference proteome</keyword>
<dbReference type="Pfam" id="PF01551">
    <property type="entry name" value="Peptidase_M23"/>
    <property type="match status" value="1"/>
</dbReference>
<feature type="domain" description="M23ase beta-sheet core" evidence="2">
    <location>
        <begin position="135"/>
        <end position="229"/>
    </location>
</feature>
<dbReference type="InterPro" id="IPR011055">
    <property type="entry name" value="Dup_hybrid_motif"/>
</dbReference>
<reference evidence="4" key="1">
    <citation type="submission" date="2012-02" db="EMBL/GenBank/DDBJ databases">
        <title>Complete sequence of Desulfitobacterium dichloroeliminans LMG P-21439.</title>
        <authorList>
            <person name="Lucas S."/>
            <person name="Han J."/>
            <person name="Lapidus A."/>
            <person name="Cheng J.-F."/>
            <person name="Goodwin L."/>
            <person name="Pitluck S."/>
            <person name="Peters L."/>
            <person name="Ovchinnikova G."/>
            <person name="Teshima H."/>
            <person name="Detter J.C."/>
            <person name="Han C."/>
            <person name="Tapia R."/>
            <person name="Land M."/>
            <person name="Hauser L."/>
            <person name="Kyrpides N."/>
            <person name="Ivanova N."/>
            <person name="Pagani I."/>
            <person name="Kruse T."/>
            <person name="de Vos W.M."/>
            <person name="Boon N."/>
            <person name="Smidt H."/>
            <person name="Woyke T."/>
        </authorList>
    </citation>
    <scope>NUCLEOTIDE SEQUENCE [LARGE SCALE GENOMIC DNA]</scope>
    <source>
        <strain evidence="4">LMG P-21439 / DCA1</strain>
    </source>
</reference>
<organism evidence="3 4">
    <name type="scientific">Desulfitobacterium dichloroeliminans (strain LMG P-21439 / DCA1)</name>
    <dbReference type="NCBI Taxonomy" id="871963"/>
    <lineage>
        <taxon>Bacteria</taxon>
        <taxon>Bacillati</taxon>
        <taxon>Bacillota</taxon>
        <taxon>Clostridia</taxon>
        <taxon>Eubacteriales</taxon>
        <taxon>Desulfitobacteriaceae</taxon>
        <taxon>Desulfitobacterium</taxon>
    </lineage>
</organism>
<dbReference type="PANTHER" id="PTHR21666">
    <property type="entry name" value="PEPTIDASE-RELATED"/>
    <property type="match status" value="1"/>
</dbReference>
<dbReference type="InterPro" id="IPR018392">
    <property type="entry name" value="LysM"/>
</dbReference>
<dbReference type="SUPFAM" id="SSF51261">
    <property type="entry name" value="Duplicated hybrid motif"/>
    <property type="match status" value="1"/>
</dbReference>
<protein>
    <submittedName>
        <fullName evidence="3">Metalloendopeptidase-like membrane protein</fullName>
    </submittedName>
</protein>
<dbReference type="RefSeq" id="WP_015263801.1">
    <property type="nucleotide sequence ID" value="NC_019903.1"/>
</dbReference>
<proteinExistence type="predicted"/>
<dbReference type="KEGG" id="ddl:Desdi_3459"/>
<evidence type="ECO:0000259" key="1">
    <source>
        <dbReference type="Pfam" id="PF01476"/>
    </source>
</evidence>
<sequence length="237" mass="26214">MNISKHKRGGFLFKGCALLLVCSFWINAGISIGYCQEESTVVQFSIVTLQEGQTIEDLAKKYQTTAQQIRLDNQAVSLKPGATVTIREQAGRNSTVDIIETPAAFEALSRGTHRIWNWPVHARISSDYGWRNGEFHHGIDLAIPHGTDVLAAREGKVVKARWMDIYGFTVLLDHGNGVQSLYAHNQKLLVEPGDWVEQGEAIAISGDTGRSTGPHLHFEIRLQGKAIDPLPYLPPMS</sequence>
<feature type="domain" description="LysM" evidence="1">
    <location>
        <begin position="48"/>
        <end position="86"/>
    </location>
</feature>
<dbReference type="EMBL" id="CP003344">
    <property type="protein sequence ID" value="AGA70845.1"/>
    <property type="molecule type" value="Genomic_DNA"/>
</dbReference>